<dbReference type="Gene3D" id="3.40.50.300">
    <property type="entry name" value="P-loop containing nucleotide triphosphate hydrolases"/>
    <property type="match status" value="1"/>
</dbReference>
<feature type="transmembrane region" description="Helical" evidence="1">
    <location>
        <begin position="12"/>
        <end position="30"/>
    </location>
</feature>
<dbReference type="InterPro" id="IPR053156">
    <property type="entry name" value="T6SS_TssM-like"/>
</dbReference>
<dbReference type="Proteomes" id="UP000031433">
    <property type="component" value="Unassembled WGS sequence"/>
</dbReference>
<dbReference type="PANTHER" id="PTHR36153">
    <property type="entry name" value="INNER MEMBRANE PROTEIN-RELATED"/>
    <property type="match status" value="1"/>
</dbReference>
<proteinExistence type="predicted"/>
<evidence type="ECO:0000313" key="4">
    <source>
        <dbReference type="Proteomes" id="UP000031433"/>
    </source>
</evidence>
<organism evidence="3 4">
    <name type="scientific">Geobacter soli</name>
    <dbReference type="NCBI Taxonomy" id="1510391"/>
    <lineage>
        <taxon>Bacteria</taxon>
        <taxon>Pseudomonadati</taxon>
        <taxon>Thermodesulfobacteriota</taxon>
        <taxon>Desulfuromonadia</taxon>
        <taxon>Geobacterales</taxon>
        <taxon>Geobacteraceae</taxon>
        <taxon>Geobacter</taxon>
    </lineage>
</organism>
<gene>
    <name evidence="3" type="ORF">SE37_12995</name>
</gene>
<keyword evidence="1" id="KW-0812">Transmembrane</keyword>
<dbReference type="Pfam" id="PF14331">
    <property type="entry name" value="IcmF-related_N"/>
    <property type="match status" value="1"/>
</dbReference>
<keyword evidence="1" id="KW-1133">Transmembrane helix</keyword>
<name>A0A0C1QZ74_9BACT</name>
<evidence type="ECO:0000256" key="1">
    <source>
        <dbReference type="SAM" id="Phobius"/>
    </source>
</evidence>
<feature type="transmembrane region" description="Helical" evidence="1">
    <location>
        <begin position="36"/>
        <end position="56"/>
    </location>
</feature>
<keyword evidence="1" id="KW-0472">Membrane</keyword>
<dbReference type="PANTHER" id="PTHR36153:SF1">
    <property type="entry name" value="TYPE VI SECRETION SYSTEM COMPONENT TSSM1"/>
    <property type="match status" value="1"/>
</dbReference>
<protein>
    <submittedName>
        <fullName evidence="3">Type VI secretion system protein ImpL</fullName>
    </submittedName>
</protein>
<evidence type="ECO:0000259" key="2">
    <source>
        <dbReference type="Pfam" id="PF14331"/>
    </source>
</evidence>
<evidence type="ECO:0000313" key="3">
    <source>
        <dbReference type="EMBL" id="KIE43481.1"/>
    </source>
</evidence>
<dbReference type="AlphaFoldDB" id="A0A0C1QZ74"/>
<dbReference type="EMBL" id="JXBL01000001">
    <property type="protein sequence ID" value="KIE43481.1"/>
    <property type="molecule type" value="Genomic_DNA"/>
</dbReference>
<dbReference type="InterPro" id="IPR025743">
    <property type="entry name" value="TssM1_N"/>
</dbReference>
<reference evidence="3 4" key="1">
    <citation type="submission" date="2015-01" db="EMBL/GenBank/DDBJ databases">
        <title>Genome sequence of the anaerobic bacterium Geobacter soli GSS01, a dissimilatory Fe(III) reducer from soil.</title>
        <authorList>
            <person name="Yang G."/>
            <person name="Zhou S."/>
        </authorList>
    </citation>
    <scope>NUCLEOTIDE SEQUENCE [LARGE SCALE GENOMIC DNA]</scope>
    <source>
        <strain evidence="3 4">GSS01</strain>
    </source>
</reference>
<dbReference type="InterPro" id="IPR027417">
    <property type="entry name" value="P-loop_NTPase"/>
</dbReference>
<comment type="caution">
    <text evidence="3">The sequence shown here is derived from an EMBL/GenBank/DDBJ whole genome shotgun (WGS) entry which is preliminary data.</text>
</comment>
<feature type="domain" description="Type VI secretion system component TssM1 N-terminal" evidence="2">
    <location>
        <begin position="185"/>
        <end position="433"/>
    </location>
</feature>
<dbReference type="SUPFAM" id="SSF52540">
    <property type="entry name" value="P-loop containing nucleoside triphosphate hydrolases"/>
    <property type="match status" value="1"/>
</dbReference>
<feature type="transmembrane region" description="Helical" evidence="1">
    <location>
        <begin position="432"/>
        <end position="451"/>
    </location>
</feature>
<accession>A0A0C1QZ74</accession>
<sequence length="1155" mass="127003">MNERMVKSLKWLLLAGVALLTIFLMAGIVLALDWPWWVALCLLLLLAGIAVGAMLLRSVLLRRRERHFVREVIEQEQGGLNSLSDGGRQHLDQLADQWKEGVGALRGSHLRRRGNPLYVLPWYLVIGESGSGKSTSLASARLASPFTDARRAAGDAGTRNCDWWFFEESVVLDTAGRYAVPVNGDRDRDEWQKLLALLVRHRRREPLNGLVLTVAADRLLSGGQEENAEDGRTMRRRVDELMRALGVRVPVYVLVTKCDLVEGMNCFAELLPEKALRQPMGMINRDLTADVGSFTAKALETVTERLRSLRLQILHRPEARDAAPALAFFPEEFAGLREGLTAFMEGTFRENPYQETPLLRGVFFASSRQTGSPRSRFSETLGTIAGPRLLPDTNRGIFLHDFFARVLPADRALLAPTHRAVQWRAVTGNLGILSWLLLGLALCGLLSFSFVKNMATIREVSRQFERTPPLSADPVNNLLVLESIRQGILRVEERNRAWWAPRLGLNESRRVEAVLKDKFCSQFRDGFLAPYDRHLAEGVNGLSAATQDELFARYAIHLARRINILTASRAGRGLDDLRALPQPASLSFMAAETPSVADAHKRFGELYLHYLAWRSDSPDVAREAAQLQGWLRRSLALKDGSLSWLAPWVDRHGGLSPVTLAEFWGGGVPAPDEPTIAPSFTGKGKDRIDSLMRELETAVGDSRLLAKAREGFTPWHRTRCIQVWQEFAASFPRGAERLRGSGEWQQTAARMATGHGPYFAFINRMSQELHPLAGTAEIPSFAAQLFAFQVARAGGAVSAPDTATHVTGESRRLMASIRRRLGNEAAASAIDPPPMAAHNWQEYQTALAAIAPAASSRQQAFQLASQTFTDDPATGKTPFHAAWNAAARLKRDIAGAGADDALWRLVTGPLDFLWGYVRREAGCQLQTLWEEQVLAPTLGMPPQQAGPMLLGPDGLAWRFVKGPAAPFVRGTAAGYAPRQTLGGALPLEGSLFAFLGKGAQLNAMTSGRQSNYTVAIKGLPTDANPEARIKPHGTRLELQCAGQAQALVNQNFPVGKTFYWSPDSCGDVIFQIEAGDQVLTKRYAGPQAFPDFLREFASGHRTFAAGEFPGEKDALARMGITSIRASYQFIGSQQVIRQGGAMAGATAPRMIARCW</sequence>
<keyword evidence="4" id="KW-1185">Reference proteome</keyword>